<dbReference type="InterPro" id="IPR009267">
    <property type="entry name" value="NTP_transf_6"/>
</dbReference>
<evidence type="ECO:0000313" key="2">
    <source>
        <dbReference type="Proteomes" id="UP000187412"/>
    </source>
</evidence>
<reference evidence="1 2" key="1">
    <citation type="submission" date="2016-10" db="EMBL/GenBank/DDBJ databases">
        <title>Paenibacillus species isolates.</title>
        <authorList>
            <person name="Beno S.M."/>
        </authorList>
    </citation>
    <scope>NUCLEOTIDE SEQUENCE [LARGE SCALE GENOMIC DNA]</scope>
    <source>
        <strain evidence="1 2">FSL H7-0744</strain>
    </source>
</reference>
<name>A0ABX3H7J9_PAEBO</name>
<protein>
    <recommendedName>
        <fullName evidence="3">Nucleotidyltransferase family protein</fullName>
    </recommendedName>
</protein>
<keyword evidence="2" id="KW-1185">Reference proteome</keyword>
<dbReference type="Pfam" id="PF06042">
    <property type="entry name" value="NTP_transf_6"/>
    <property type="match status" value="1"/>
</dbReference>
<dbReference type="PANTHER" id="PTHR39166">
    <property type="entry name" value="BLL1166 PROTEIN"/>
    <property type="match status" value="1"/>
</dbReference>
<evidence type="ECO:0008006" key="3">
    <source>
        <dbReference type="Google" id="ProtNLM"/>
    </source>
</evidence>
<proteinExistence type="predicted"/>
<comment type="caution">
    <text evidence="1">The sequence shown here is derived from an EMBL/GenBank/DDBJ whole genome shotgun (WGS) entry which is preliminary data.</text>
</comment>
<dbReference type="Proteomes" id="UP000187412">
    <property type="component" value="Unassembled WGS sequence"/>
</dbReference>
<dbReference type="EMBL" id="MPTB01000020">
    <property type="protein sequence ID" value="OMD46429.1"/>
    <property type="molecule type" value="Genomic_DNA"/>
</dbReference>
<accession>A0ABX3H7J9</accession>
<dbReference type="PANTHER" id="PTHR39166:SF1">
    <property type="entry name" value="BLL1166 PROTEIN"/>
    <property type="match status" value="1"/>
</dbReference>
<evidence type="ECO:0000313" key="1">
    <source>
        <dbReference type="EMBL" id="OMD46429.1"/>
    </source>
</evidence>
<organism evidence="1 2">
    <name type="scientific">Paenibacillus borealis</name>
    <dbReference type="NCBI Taxonomy" id="160799"/>
    <lineage>
        <taxon>Bacteria</taxon>
        <taxon>Bacillati</taxon>
        <taxon>Bacillota</taxon>
        <taxon>Bacilli</taxon>
        <taxon>Bacillales</taxon>
        <taxon>Paenibacillaceae</taxon>
        <taxon>Paenibacillus</taxon>
    </lineage>
</organism>
<sequence length="201" mass="23057">MLLIHTEEDLLRAVREDPWMMNILSAARALKLPDSWVCAGFVRSKVWDVQHGFTERTPLADIDVIYYDSSDIREETEKAWEAKLRAADPSIPWSVKNQARMHVVNDIPPYTSSVDGMSKFPETATALGLSLDEHGNLRLAAPHGIRDVIQMELRPTPSFITNRQLHSIYEKRIASKNWRLLWPRVQITAVGQLAQEDRNTW</sequence>
<gene>
    <name evidence="1" type="ORF">BSK56_16470</name>
</gene>